<reference evidence="2" key="1">
    <citation type="submission" date="2023-06" db="EMBL/GenBank/DDBJ databases">
        <authorList>
            <consortium name="Lawrence Berkeley National Laboratory"/>
            <person name="Ahrendt S."/>
            <person name="Sahu N."/>
            <person name="Indic B."/>
            <person name="Wong-Bajracharya J."/>
            <person name="Merenyi Z."/>
            <person name="Ke H.-M."/>
            <person name="Monk M."/>
            <person name="Kocsube S."/>
            <person name="Drula E."/>
            <person name="Lipzen A."/>
            <person name="Balint B."/>
            <person name="Henrissat B."/>
            <person name="Andreopoulos B."/>
            <person name="Martin F.M."/>
            <person name="Harder C.B."/>
            <person name="Rigling D."/>
            <person name="Ford K.L."/>
            <person name="Foster G.D."/>
            <person name="Pangilinan J."/>
            <person name="Papanicolaou A."/>
            <person name="Barry K."/>
            <person name="LaButti K."/>
            <person name="Viragh M."/>
            <person name="Koriabine M."/>
            <person name="Yan M."/>
            <person name="Riley R."/>
            <person name="Champramary S."/>
            <person name="Plett K.L."/>
            <person name="Tsai I.J."/>
            <person name="Slot J."/>
            <person name="Sipos G."/>
            <person name="Plett J."/>
            <person name="Nagy L.G."/>
            <person name="Grigoriev I.V."/>
        </authorList>
    </citation>
    <scope>NUCLEOTIDE SEQUENCE</scope>
    <source>
        <strain evidence="2">FPL87.14</strain>
    </source>
</reference>
<dbReference type="Proteomes" id="UP001175226">
    <property type="component" value="Unassembled WGS sequence"/>
</dbReference>
<dbReference type="AlphaFoldDB" id="A0AA39JM95"/>
<organism evidence="2 3">
    <name type="scientific">Armillaria borealis</name>
    <dbReference type="NCBI Taxonomy" id="47425"/>
    <lineage>
        <taxon>Eukaryota</taxon>
        <taxon>Fungi</taxon>
        <taxon>Dikarya</taxon>
        <taxon>Basidiomycota</taxon>
        <taxon>Agaricomycotina</taxon>
        <taxon>Agaricomycetes</taxon>
        <taxon>Agaricomycetidae</taxon>
        <taxon>Agaricales</taxon>
        <taxon>Marasmiineae</taxon>
        <taxon>Physalacriaceae</taxon>
        <taxon>Armillaria</taxon>
    </lineage>
</organism>
<evidence type="ECO:0000313" key="3">
    <source>
        <dbReference type="Proteomes" id="UP001175226"/>
    </source>
</evidence>
<comment type="caution">
    <text evidence="2">The sequence shown here is derived from an EMBL/GenBank/DDBJ whole genome shotgun (WGS) entry which is preliminary data.</text>
</comment>
<sequence length="78" mass="8473">MSNRVTPYLVRLLLASCAETFSCVFVDLGTIPIATERTWVAQVALVLMDGSQNIGTAPGRDGPLLPSSLAIRSVLWRR</sequence>
<keyword evidence="1" id="KW-0732">Signal</keyword>
<feature type="signal peptide" evidence="1">
    <location>
        <begin position="1"/>
        <end position="20"/>
    </location>
</feature>
<gene>
    <name evidence="2" type="ORF">EV421DRAFT_1800038</name>
</gene>
<proteinExistence type="predicted"/>
<evidence type="ECO:0008006" key="4">
    <source>
        <dbReference type="Google" id="ProtNLM"/>
    </source>
</evidence>
<protein>
    <recommendedName>
        <fullName evidence="4">Secreted protein</fullName>
    </recommendedName>
</protein>
<feature type="chain" id="PRO_5041349628" description="Secreted protein" evidence="1">
    <location>
        <begin position="21"/>
        <end position="78"/>
    </location>
</feature>
<evidence type="ECO:0000256" key="1">
    <source>
        <dbReference type="SAM" id="SignalP"/>
    </source>
</evidence>
<evidence type="ECO:0000313" key="2">
    <source>
        <dbReference type="EMBL" id="KAK0444852.1"/>
    </source>
</evidence>
<name>A0AA39JM95_9AGAR</name>
<keyword evidence="3" id="KW-1185">Reference proteome</keyword>
<accession>A0AA39JM95</accession>
<dbReference type="EMBL" id="JAUEPT010000018">
    <property type="protein sequence ID" value="KAK0444852.1"/>
    <property type="molecule type" value="Genomic_DNA"/>
</dbReference>